<evidence type="ECO:0000256" key="4">
    <source>
        <dbReference type="ARBA" id="ARBA00023180"/>
    </source>
</evidence>
<sequence length="348" mass="38754">MRIFKIVIIGLLLLLVPVLYIFLTTGFFRTIENYSDLAVQETMFLPGSEDMAISRSDSFLIISATDRKFYDPTDGFVNGLYLVDLKQSEWKPVLLSSSFQGEFNPHGISMIQTGETYQIVAINHTSEYHSVEVFTFDGSVLSHEETITDPALVSPNDLVLTAPDKFYITNDHGYTKGFMRLLEDYGGIAFSNVLYYDGDSFTEAAENIAYANGINYDQDRALLYVASPRSFTIKVYHETSAGSIDFMGNIKCGTGADNIELDESGVLYTAGHPNLLKFTSYATGKSEYAPSEVLKITYSDKDDYKLERLYLDSGEKLSASSVACKYGEFIFVGTVMDDEVLILQSKGN</sequence>
<dbReference type="SUPFAM" id="SSF63829">
    <property type="entry name" value="Calcium-dependent phosphotriesterase"/>
    <property type="match status" value="1"/>
</dbReference>
<feature type="transmembrane region" description="Helical" evidence="5">
    <location>
        <begin position="7"/>
        <end position="28"/>
    </location>
</feature>
<evidence type="ECO:0000256" key="2">
    <source>
        <dbReference type="ARBA" id="ARBA00022801"/>
    </source>
</evidence>
<dbReference type="Proteomes" id="UP001139409">
    <property type="component" value="Unassembled WGS sequence"/>
</dbReference>
<dbReference type="InterPro" id="IPR002640">
    <property type="entry name" value="Arylesterase"/>
</dbReference>
<dbReference type="EMBL" id="JAIXNE010000003">
    <property type="protein sequence ID" value="MCA6075666.1"/>
    <property type="molecule type" value="Genomic_DNA"/>
</dbReference>
<dbReference type="PANTHER" id="PTHR11799">
    <property type="entry name" value="PARAOXONASE"/>
    <property type="match status" value="1"/>
</dbReference>
<evidence type="ECO:0000256" key="5">
    <source>
        <dbReference type="SAM" id="Phobius"/>
    </source>
</evidence>
<evidence type="ECO:0000313" key="6">
    <source>
        <dbReference type="EMBL" id="MCA6074489.1"/>
    </source>
</evidence>
<comment type="caution">
    <text evidence="8">The sequence shown here is derived from an EMBL/GenBank/DDBJ whole genome shotgun (WGS) entry which is preliminary data.</text>
</comment>
<evidence type="ECO:0000313" key="8">
    <source>
        <dbReference type="EMBL" id="MCA6076794.1"/>
    </source>
</evidence>
<evidence type="ECO:0000313" key="9">
    <source>
        <dbReference type="Proteomes" id="UP001139409"/>
    </source>
</evidence>
<dbReference type="InterPro" id="IPR051288">
    <property type="entry name" value="Serum_paraoxonase/arylesterase"/>
</dbReference>
<accession>A0A9X1HR58</accession>
<dbReference type="RefSeq" id="WP_225697606.1">
    <property type="nucleotide sequence ID" value="NZ_JAIXNE010000002.1"/>
</dbReference>
<keyword evidence="5" id="KW-0472">Membrane</keyword>
<keyword evidence="9" id="KW-1185">Reference proteome</keyword>
<evidence type="ECO:0000256" key="1">
    <source>
        <dbReference type="ARBA" id="ARBA00008595"/>
    </source>
</evidence>
<dbReference type="AlphaFoldDB" id="A0A9X1HR58"/>
<dbReference type="EMBL" id="JAIXNE010000002">
    <property type="protein sequence ID" value="MCA6074489.1"/>
    <property type="molecule type" value="Genomic_DNA"/>
</dbReference>
<gene>
    <name evidence="6" type="ORF">LDX50_06395</name>
    <name evidence="7" type="ORF">LDX50_12365</name>
    <name evidence="8" type="ORF">LDX50_18085</name>
</gene>
<dbReference type="Pfam" id="PF01731">
    <property type="entry name" value="Arylesterase"/>
    <property type="match status" value="1"/>
</dbReference>
<dbReference type="PANTHER" id="PTHR11799:SF12">
    <property type="entry name" value="PARAOXONASE-RELATED"/>
    <property type="match status" value="1"/>
</dbReference>
<dbReference type="Gene3D" id="2.120.10.30">
    <property type="entry name" value="TolB, C-terminal domain"/>
    <property type="match status" value="1"/>
</dbReference>
<dbReference type="GO" id="GO:0004064">
    <property type="term" value="F:arylesterase activity"/>
    <property type="evidence" value="ECO:0007669"/>
    <property type="project" value="InterPro"/>
</dbReference>
<evidence type="ECO:0000313" key="7">
    <source>
        <dbReference type="EMBL" id="MCA6075666.1"/>
    </source>
</evidence>
<keyword evidence="4" id="KW-0325">Glycoprotein</keyword>
<dbReference type="InterPro" id="IPR011042">
    <property type="entry name" value="6-blade_b-propeller_TolB-like"/>
</dbReference>
<keyword evidence="2" id="KW-0378">Hydrolase</keyword>
<comment type="similarity">
    <text evidence="1">Belongs to the paraoxonase family.</text>
</comment>
<proteinExistence type="inferred from homology"/>
<keyword evidence="3" id="KW-1015">Disulfide bond</keyword>
<keyword evidence="5" id="KW-1133">Transmembrane helix</keyword>
<keyword evidence="5" id="KW-0812">Transmembrane</keyword>
<evidence type="ECO:0000256" key="3">
    <source>
        <dbReference type="ARBA" id="ARBA00023157"/>
    </source>
</evidence>
<dbReference type="EMBL" id="JAIXNE010000004">
    <property type="protein sequence ID" value="MCA6076794.1"/>
    <property type="molecule type" value="Genomic_DNA"/>
</dbReference>
<reference evidence="8" key="1">
    <citation type="submission" date="2021-09" db="EMBL/GenBank/DDBJ databases">
        <title>Fulvivirga sp. isolated from coastal sediment.</title>
        <authorList>
            <person name="Yu H."/>
        </authorList>
    </citation>
    <scope>NUCLEOTIDE SEQUENCE</scope>
    <source>
        <strain evidence="8">1062</strain>
    </source>
</reference>
<protein>
    <recommendedName>
        <fullName evidence="10">Arylesterase</fullName>
    </recommendedName>
</protein>
<evidence type="ECO:0008006" key="10">
    <source>
        <dbReference type="Google" id="ProtNLM"/>
    </source>
</evidence>
<organism evidence="8 9">
    <name type="scientific">Fulvivirga sedimenti</name>
    <dbReference type="NCBI Taxonomy" id="2879465"/>
    <lineage>
        <taxon>Bacteria</taxon>
        <taxon>Pseudomonadati</taxon>
        <taxon>Bacteroidota</taxon>
        <taxon>Cytophagia</taxon>
        <taxon>Cytophagales</taxon>
        <taxon>Fulvivirgaceae</taxon>
        <taxon>Fulvivirga</taxon>
    </lineage>
</organism>
<name>A0A9X1HR58_9BACT</name>